<feature type="transmembrane region" description="Helical" evidence="9">
    <location>
        <begin position="105"/>
        <end position="122"/>
    </location>
</feature>
<evidence type="ECO:0000256" key="9">
    <source>
        <dbReference type="SAM" id="Phobius"/>
    </source>
</evidence>
<evidence type="ECO:0000256" key="2">
    <source>
        <dbReference type="ARBA" id="ARBA00012438"/>
    </source>
</evidence>
<organism evidence="11 12">
    <name type="scientific">Glutamicibacter arilaitensis (strain DSM 16368 / CIP 108037 / IAM 15318 / JCM 13566 / NCIMB 14258 / Re117)</name>
    <name type="common">Arthrobacter arilaitensis</name>
    <dbReference type="NCBI Taxonomy" id="861360"/>
    <lineage>
        <taxon>Bacteria</taxon>
        <taxon>Bacillati</taxon>
        <taxon>Actinomycetota</taxon>
        <taxon>Actinomycetes</taxon>
        <taxon>Micrococcales</taxon>
        <taxon>Micrococcaceae</taxon>
        <taxon>Glutamicibacter</taxon>
    </lineage>
</organism>
<feature type="transmembrane region" description="Helical" evidence="9">
    <location>
        <begin position="21"/>
        <end position="45"/>
    </location>
</feature>
<dbReference type="Proteomes" id="UP000006878">
    <property type="component" value="Chromosome"/>
</dbReference>
<dbReference type="InterPro" id="IPR011712">
    <property type="entry name" value="Sig_transdc_His_kin_sub3_dim/P"/>
</dbReference>
<dbReference type="InterPro" id="IPR036890">
    <property type="entry name" value="HATPase_C_sf"/>
</dbReference>
<feature type="transmembrane region" description="Helical" evidence="9">
    <location>
        <begin position="158"/>
        <end position="177"/>
    </location>
</feature>
<keyword evidence="6 11" id="KW-0418">Kinase</keyword>
<dbReference type="PANTHER" id="PTHR24421:SF10">
    <property type="entry name" value="NITRATE_NITRITE SENSOR PROTEIN NARQ"/>
    <property type="match status" value="1"/>
</dbReference>
<sequence length="414" mass="43929">MNSSLPQLTGLDPKPAERSRVLTVTIVGGLSVLVGGFYIWAIQLAAQSDAQLVTPQVWAYVVWAAGTVIAAGLLWWHQRYPIIVFAAVFALHLTGAVLLGNGGLGGVALPLWFSVYALAAFARPRIALTLVAGAWIIAALVQFLLAAAAGLSLTAPEAVVAALGQGFFFVACFMIGLGMRAQRHRARDAAERAELAEARTRAETAEAISRERNRMARELHDLAAHQIMDVLLTTRAALLTDPHPVLESIEHRTAEALDNVRSVVGALREADADTPDQPLADGATHVITQVARERNLHVEHNIQAVHEPPPALIATTLSVLTEALVNAATHAPGMPVTVTLHSNIDAVTLHVRNSLAPHAITTESDPPDSGYGLIGAAERAHILNGSVTTGIDTNGDWVLSLTLPHLHNAAEVSQ</sequence>
<dbReference type="RefSeq" id="WP_013347799.1">
    <property type="nucleotide sequence ID" value="NC_014550.1"/>
</dbReference>
<keyword evidence="5" id="KW-0547">Nucleotide-binding</keyword>
<proteinExistence type="predicted"/>
<dbReference type="Gene3D" id="3.30.565.10">
    <property type="entry name" value="Histidine kinase-like ATPase, C-terminal domain"/>
    <property type="match status" value="1"/>
</dbReference>
<dbReference type="GO" id="GO:0004673">
    <property type="term" value="F:protein histidine kinase activity"/>
    <property type="evidence" value="ECO:0007669"/>
    <property type="project" value="UniProtKB-EC"/>
</dbReference>
<feature type="transmembrane region" description="Helical" evidence="9">
    <location>
        <begin position="82"/>
        <end position="99"/>
    </location>
</feature>
<keyword evidence="4 11" id="KW-0808">Transferase</keyword>
<evidence type="ECO:0000313" key="12">
    <source>
        <dbReference type="Proteomes" id="UP000006878"/>
    </source>
</evidence>
<evidence type="ECO:0000256" key="4">
    <source>
        <dbReference type="ARBA" id="ARBA00022679"/>
    </source>
</evidence>
<feature type="domain" description="Signal transduction histidine kinase subgroup 3 dimerisation and phosphoacceptor" evidence="10">
    <location>
        <begin position="211"/>
        <end position="271"/>
    </location>
</feature>
<dbReference type="GeneID" id="303184030"/>
<evidence type="ECO:0000256" key="5">
    <source>
        <dbReference type="ARBA" id="ARBA00022741"/>
    </source>
</evidence>
<dbReference type="Gene3D" id="1.20.5.1930">
    <property type="match status" value="1"/>
</dbReference>
<keyword evidence="9" id="KW-1133">Transmembrane helix</keyword>
<keyword evidence="9" id="KW-0472">Membrane</keyword>
<evidence type="ECO:0000256" key="7">
    <source>
        <dbReference type="ARBA" id="ARBA00022840"/>
    </source>
</evidence>
<keyword evidence="3" id="KW-0597">Phosphoprotein</keyword>
<evidence type="ECO:0000259" key="10">
    <source>
        <dbReference type="Pfam" id="PF07730"/>
    </source>
</evidence>
<feature type="transmembrane region" description="Helical" evidence="9">
    <location>
        <begin position="57"/>
        <end position="75"/>
    </location>
</feature>
<feature type="transmembrane region" description="Helical" evidence="9">
    <location>
        <begin position="129"/>
        <end position="152"/>
    </location>
</feature>
<evidence type="ECO:0000256" key="3">
    <source>
        <dbReference type="ARBA" id="ARBA00022553"/>
    </source>
</evidence>
<reference evidence="12" key="1">
    <citation type="journal article" date="2010" name="PLoS ONE">
        <title>The Arthrobacter arilaitensis Re117 genome sequence reveals its genetic adaptation to the surface of cheese.</title>
        <authorList>
            <person name="Monnet C."/>
            <person name="Loux V."/>
            <person name="Gibrat J.F."/>
            <person name="Spinnler E."/>
            <person name="Barbe V."/>
            <person name="Vacherie B."/>
            <person name="Gavory F."/>
            <person name="Gourbeyre E."/>
            <person name="Siguier P."/>
            <person name="Chandler M."/>
            <person name="Elleuch R."/>
            <person name="Irlinger F."/>
            <person name="Vallaeys T."/>
        </authorList>
    </citation>
    <scope>NUCLEOTIDE SEQUENCE</scope>
    <source>
        <strain evidence="12">DSM 16368 / CIP 108037 / IAM 15318 / JCM 13566 / Re117</strain>
    </source>
</reference>
<dbReference type="EC" id="2.7.13.3" evidence="2"/>
<dbReference type="SUPFAM" id="SSF55874">
    <property type="entry name" value="ATPase domain of HSP90 chaperone/DNA topoisomerase II/histidine kinase"/>
    <property type="match status" value="1"/>
</dbReference>
<keyword evidence="12" id="KW-1185">Reference proteome</keyword>
<evidence type="ECO:0000256" key="1">
    <source>
        <dbReference type="ARBA" id="ARBA00000085"/>
    </source>
</evidence>
<evidence type="ECO:0000256" key="6">
    <source>
        <dbReference type="ARBA" id="ARBA00022777"/>
    </source>
</evidence>
<evidence type="ECO:0000313" key="11">
    <source>
        <dbReference type="EMBL" id="CBT74648.1"/>
    </source>
</evidence>
<keyword evidence="7" id="KW-0067">ATP-binding</keyword>
<dbReference type="InterPro" id="IPR050482">
    <property type="entry name" value="Sensor_HK_TwoCompSys"/>
</dbReference>
<comment type="catalytic activity">
    <reaction evidence="1">
        <text>ATP + protein L-histidine = ADP + protein N-phospho-L-histidine.</text>
        <dbReference type="EC" id="2.7.13.3"/>
    </reaction>
</comment>
<gene>
    <name evidence="11" type="ordered locus">AARI_04140</name>
</gene>
<dbReference type="Pfam" id="PF07730">
    <property type="entry name" value="HisKA_3"/>
    <property type="match status" value="1"/>
</dbReference>
<dbReference type="PANTHER" id="PTHR24421">
    <property type="entry name" value="NITRATE/NITRITE SENSOR PROTEIN NARX-RELATED"/>
    <property type="match status" value="1"/>
</dbReference>
<keyword evidence="8" id="KW-0902">Two-component regulatory system</keyword>
<dbReference type="CDD" id="cd16917">
    <property type="entry name" value="HATPase_UhpB-NarQ-NarX-like"/>
    <property type="match status" value="1"/>
</dbReference>
<keyword evidence="9" id="KW-0812">Transmembrane</keyword>
<accession>A0ABM9PTU5</accession>
<name>A0ABM9PTU5_GLUAR</name>
<reference evidence="12" key="2">
    <citation type="submission" date="2010-07" db="EMBL/GenBank/DDBJ databases">
        <title>Complete genome sequence of Arthrobacter arilaitensis (strain DSM 16368 / CIP 108037 / JCM 13566 / Re117).</title>
        <authorList>
            <person name="Genoscope."/>
        </authorList>
    </citation>
    <scope>NUCLEOTIDE SEQUENCE [LARGE SCALE GENOMIC DNA]</scope>
    <source>
        <strain evidence="12">DSM 16368 / CIP 108037 / IAM 15318 / JCM 13566 / Re117</strain>
    </source>
</reference>
<protein>
    <recommendedName>
        <fullName evidence="2">histidine kinase</fullName>
        <ecNumber evidence="2">2.7.13.3</ecNumber>
    </recommendedName>
</protein>
<dbReference type="EMBL" id="FQ311875">
    <property type="protein sequence ID" value="CBT74648.1"/>
    <property type="molecule type" value="Genomic_DNA"/>
</dbReference>
<evidence type="ECO:0000256" key="8">
    <source>
        <dbReference type="ARBA" id="ARBA00023012"/>
    </source>
</evidence>